<accession>A0A8H7Q5S3</accession>
<dbReference type="InterPro" id="IPR018456">
    <property type="entry name" value="PTR2_symporter_CS"/>
</dbReference>
<evidence type="ECO:0000256" key="7">
    <source>
        <dbReference type="SAM" id="Phobius"/>
    </source>
</evidence>
<comment type="similarity">
    <text evidence="2 6">Belongs to the major facilitator superfamily. Proton-dependent oligopeptide transporter (POT/PTR) (TC 2.A.17) family.</text>
</comment>
<feature type="transmembrane region" description="Helical" evidence="7">
    <location>
        <begin position="163"/>
        <end position="185"/>
    </location>
</feature>
<feature type="transmembrane region" description="Helical" evidence="7">
    <location>
        <begin position="136"/>
        <end position="156"/>
    </location>
</feature>
<evidence type="ECO:0000256" key="3">
    <source>
        <dbReference type="ARBA" id="ARBA00022692"/>
    </source>
</evidence>
<dbReference type="GO" id="GO:0016020">
    <property type="term" value="C:membrane"/>
    <property type="evidence" value="ECO:0007669"/>
    <property type="project" value="UniProtKB-SubCell"/>
</dbReference>
<evidence type="ECO:0000256" key="1">
    <source>
        <dbReference type="ARBA" id="ARBA00004141"/>
    </source>
</evidence>
<feature type="transmembrane region" description="Helical" evidence="7">
    <location>
        <begin position="495"/>
        <end position="517"/>
    </location>
</feature>
<evidence type="ECO:0000256" key="6">
    <source>
        <dbReference type="RuleBase" id="RU003755"/>
    </source>
</evidence>
<dbReference type="Proteomes" id="UP000654370">
    <property type="component" value="Unassembled WGS sequence"/>
</dbReference>
<dbReference type="InterPro" id="IPR000109">
    <property type="entry name" value="POT_fam"/>
</dbReference>
<evidence type="ECO:0000256" key="5">
    <source>
        <dbReference type="ARBA" id="ARBA00023136"/>
    </source>
</evidence>
<comment type="caution">
    <text evidence="8">The sequence shown here is derived from an EMBL/GenBank/DDBJ whole genome shotgun (WGS) entry which is preliminary data.</text>
</comment>
<evidence type="ECO:0000256" key="2">
    <source>
        <dbReference type="ARBA" id="ARBA00005982"/>
    </source>
</evidence>
<protein>
    <submittedName>
        <fullName evidence="8">Uncharacterized protein</fullName>
    </submittedName>
</protein>
<dbReference type="InterPro" id="IPR036259">
    <property type="entry name" value="MFS_trans_sf"/>
</dbReference>
<name>A0A8H7Q5S3_MORIS</name>
<feature type="transmembrane region" description="Helical" evidence="7">
    <location>
        <begin position="557"/>
        <end position="575"/>
    </location>
</feature>
<dbReference type="EMBL" id="JAEPQZ010000001">
    <property type="protein sequence ID" value="KAG2186070.1"/>
    <property type="molecule type" value="Genomic_DNA"/>
</dbReference>
<evidence type="ECO:0000313" key="8">
    <source>
        <dbReference type="EMBL" id="KAG2186070.1"/>
    </source>
</evidence>
<keyword evidence="5 7" id="KW-0472">Membrane</keyword>
<dbReference type="AlphaFoldDB" id="A0A8H7Q5S3"/>
<sequence length="629" mass="70468">MVVKPVRIFSLELPLVPLPLNSMTDQPTYKYGHLATAEKDTQMSDEKFNKEDLAFTEENISIPEDAHEFDGLRRVAENIPVGAWFIVLTEFCERFAYYGGSAPFQNYVQFPAGDNGIDVRGALGKGQSTATALSNFFTFFCYVTPLFGAFVADSYLGRYRTILLFGTIYFSGWLILTCTASPASLAAGAGFPGYVVSLIIIGVGTGGIKSIVAPLCADQFKNTAPVVRTEKTGEKVLVDYDLSIQHLYQWFYWAINAGALIGGIACPLIELNYSYWAAYLLPTCMFAFAMFIFVAGNKFYVKPQPTQSILVKAVKVFRFARKVANRPENKEAKKSNKYRLDFAKMENEMPNSAPLTSDDLSYMFWDDIFVEELKTTIMACKIFIPLSLYWVCYSQLSNNLLSQAAQLNRPAGLPNNIMNNFNPISLIIFIPIFDRLIFPALRKFKINLFSQQRITIGFFLGACAMIYASVLQSFIYKDPVWVETEVSSISVFVQIPAYVLIAISEIFASITSMEFAYTHAPQSMKSMVSALQLLPNCFAALIGLAISPAAVDPNLTYVYASVAVAAAIAGVLYYITFRHYDQMDEENRIKRMEAHRRNNSAPYVQYVEGKGTENEKTAHYEAEINFDER</sequence>
<keyword evidence="3 6" id="KW-0812">Transmembrane</keyword>
<organism evidence="8 9">
    <name type="scientific">Mortierella isabellina</name>
    <name type="common">Filamentous fungus</name>
    <name type="synonym">Umbelopsis isabellina</name>
    <dbReference type="NCBI Taxonomy" id="91625"/>
    <lineage>
        <taxon>Eukaryota</taxon>
        <taxon>Fungi</taxon>
        <taxon>Fungi incertae sedis</taxon>
        <taxon>Mucoromycota</taxon>
        <taxon>Mucoromycotina</taxon>
        <taxon>Umbelopsidomycetes</taxon>
        <taxon>Umbelopsidales</taxon>
        <taxon>Umbelopsidaceae</taxon>
        <taxon>Umbelopsis</taxon>
    </lineage>
</organism>
<dbReference type="PROSITE" id="PS01023">
    <property type="entry name" value="PTR2_2"/>
    <property type="match status" value="1"/>
</dbReference>
<dbReference type="Pfam" id="PF00854">
    <property type="entry name" value="PTR2"/>
    <property type="match status" value="1"/>
</dbReference>
<feature type="transmembrane region" description="Helical" evidence="7">
    <location>
        <begin position="191"/>
        <end position="212"/>
    </location>
</feature>
<proteinExistence type="inferred from homology"/>
<gene>
    <name evidence="8" type="ORF">INT43_002508</name>
</gene>
<feature type="transmembrane region" description="Helical" evidence="7">
    <location>
        <begin position="250"/>
        <end position="270"/>
    </location>
</feature>
<dbReference type="PROSITE" id="PS01022">
    <property type="entry name" value="PTR2_1"/>
    <property type="match status" value="1"/>
</dbReference>
<evidence type="ECO:0000313" key="9">
    <source>
        <dbReference type="Proteomes" id="UP000654370"/>
    </source>
</evidence>
<keyword evidence="4 7" id="KW-1133">Transmembrane helix</keyword>
<dbReference type="GO" id="GO:0022857">
    <property type="term" value="F:transmembrane transporter activity"/>
    <property type="evidence" value="ECO:0007669"/>
    <property type="project" value="InterPro"/>
</dbReference>
<dbReference type="OrthoDB" id="8904098at2759"/>
<dbReference type="PANTHER" id="PTHR11654">
    <property type="entry name" value="OLIGOPEPTIDE TRANSPORTER-RELATED"/>
    <property type="match status" value="1"/>
</dbReference>
<keyword evidence="9" id="KW-1185">Reference proteome</keyword>
<evidence type="ECO:0000256" key="4">
    <source>
        <dbReference type="ARBA" id="ARBA00022989"/>
    </source>
</evidence>
<keyword evidence="6" id="KW-0813">Transport</keyword>
<feature type="transmembrane region" description="Helical" evidence="7">
    <location>
        <begin position="529"/>
        <end position="551"/>
    </location>
</feature>
<dbReference type="SUPFAM" id="SSF103473">
    <property type="entry name" value="MFS general substrate transporter"/>
    <property type="match status" value="1"/>
</dbReference>
<dbReference type="GO" id="GO:0006857">
    <property type="term" value="P:oligopeptide transport"/>
    <property type="evidence" value="ECO:0007669"/>
    <property type="project" value="InterPro"/>
</dbReference>
<dbReference type="Gene3D" id="1.20.1250.20">
    <property type="entry name" value="MFS general substrate transporter like domains"/>
    <property type="match status" value="1"/>
</dbReference>
<feature type="transmembrane region" description="Helical" evidence="7">
    <location>
        <begin position="453"/>
        <end position="475"/>
    </location>
</feature>
<reference evidence="8" key="1">
    <citation type="submission" date="2020-12" db="EMBL/GenBank/DDBJ databases">
        <title>Metabolic potential, ecology and presence of endohyphal bacteria is reflected in genomic diversity of Mucoromycotina.</title>
        <authorList>
            <person name="Muszewska A."/>
            <person name="Okrasinska A."/>
            <person name="Steczkiewicz K."/>
            <person name="Drgas O."/>
            <person name="Orlowska M."/>
            <person name="Perlinska-Lenart U."/>
            <person name="Aleksandrzak-Piekarczyk T."/>
            <person name="Szatraj K."/>
            <person name="Zielenkiewicz U."/>
            <person name="Pilsyk S."/>
            <person name="Malc E."/>
            <person name="Mieczkowski P."/>
            <person name="Kruszewska J.S."/>
            <person name="Biernat P."/>
            <person name="Pawlowska J."/>
        </authorList>
    </citation>
    <scope>NUCLEOTIDE SEQUENCE</scope>
    <source>
        <strain evidence="8">WA0000067209</strain>
    </source>
</reference>
<feature type="transmembrane region" description="Helical" evidence="7">
    <location>
        <begin position="276"/>
        <end position="295"/>
    </location>
</feature>
<comment type="subcellular location">
    <subcellularLocation>
        <location evidence="1 6">Membrane</location>
        <topology evidence="1 6">Multi-pass membrane protein</topology>
    </subcellularLocation>
</comment>